<evidence type="ECO:0000313" key="9">
    <source>
        <dbReference type="Proteomes" id="UP000564644"/>
    </source>
</evidence>
<sequence>MRGYLKTVTFAALSCSLALAAGCSSGSDGDAQSGSGNQAPSGGSQQAAAGGVKAGGFPIVDRPITLKAFSRKDPQHGEYKDMLLWKDYEQKSGIHIEWDTPNLDSATERINLLFSTQDLPDFILKNSLTSSQIMQYGSQGLIIPLEKYIDQYAPHFKSLLDKRPDIKQQITAPDGHIYFLPSVMDYLPSNVGRYPLINTKWLSKVGMQAPTTSDELLKVLTAFKTQDPSGNGENEEIPYSAHNINLAFQGIEGMFGLSEQIANFHTVIEDGKANVWLDDDRYKKALEFFKQLYDQKLVDQEIFTQTDKMYFGKLADGIIGYTPLYQPRNAGKYANDYDAIVPPKGPDGDQVWAYLSNGVGVGNFMITKNDKYPEATVRWADYFFSDEGATAVYEVKEGEVYTVAADGTYHINEDLLNSDSGFENVMGAKYTYYPGGGALGLFTEKQMLPTMEGTPMPTYIKKVQDYLPKTVYNAPLLEADKQDKLTDLSNDIGKYADEMRAKFILGKVSFDDWDSYVKQLDKMGIHDMENILSDAVAQK</sequence>
<keyword evidence="1" id="KW-1003">Cell membrane</keyword>
<dbReference type="PROSITE" id="PS51257">
    <property type="entry name" value="PROKAR_LIPOPROTEIN"/>
    <property type="match status" value="1"/>
</dbReference>
<evidence type="ECO:0000256" key="4">
    <source>
        <dbReference type="ARBA" id="ARBA00023139"/>
    </source>
</evidence>
<dbReference type="PANTHER" id="PTHR43649:SF33">
    <property type="entry name" value="POLYGALACTURONAN_RHAMNOGALACTURONAN-BINDING PROTEIN YTCQ"/>
    <property type="match status" value="1"/>
</dbReference>
<feature type="region of interest" description="Disordered" evidence="6">
    <location>
        <begin position="27"/>
        <end position="50"/>
    </location>
</feature>
<name>A0A7X0SL78_9BACL</name>
<dbReference type="PANTHER" id="PTHR43649">
    <property type="entry name" value="ARABINOSE-BINDING PROTEIN-RELATED"/>
    <property type="match status" value="1"/>
</dbReference>
<keyword evidence="9" id="KW-1185">Reference proteome</keyword>
<protein>
    <submittedName>
        <fullName evidence="8">Extracellular solute-binding protein</fullName>
    </submittedName>
</protein>
<feature type="chain" id="PRO_5039489791" evidence="7">
    <location>
        <begin position="21"/>
        <end position="539"/>
    </location>
</feature>
<keyword evidence="2 7" id="KW-0732">Signal</keyword>
<dbReference type="AlphaFoldDB" id="A0A7X0SL78"/>
<keyword evidence="3" id="KW-0472">Membrane</keyword>
<evidence type="ECO:0000256" key="5">
    <source>
        <dbReference type="ARBA" id="ARBA00023288"/>
    </source>
</evidence>
<evidence type="ECO:0000256" key="7">
    <source>
        <dbReference type="SAM" id="SignalP"/>
    </source>
</evidence>
<dbReference type="Gene3D" id="3.40.190.10">
    <property type="entry name" value="Periplasmic binding protein-like II"/>
    <property type="match status" value="2"/>
</dbReference>
<gene>
    <name evidence="8" type="ORF">H7C18_08085</name>
</gene>
<evidence type="ECO:0000256" key="1">
    <source>
        <dbReference type="ARBA" id="ARBA00022475"/>
    </source>
</evidence>
<organism evidence="8 9">
    <name type="scientific">Cohnella zeiphila</name>
    <dbReference type="NCBI Taxonomy" id="2761120"/>
    <lineage>
        <taxon>Bacteria</taxon>
        <taxon>Bacillati</taxon>
        <taxon>Bacillota</taxon>
        <taxon>Bacilli</taxon>
        <taxon>Bacillales</taxon>
        <taxon>Paenibacillaceae</taxon>
        <taxon>Cohnella</taxon>
    </lineage>
</organism>
<comment type="caution">
    <text evidence="8">The sequence shown here is derived from an EMBL/GenBank/DDBJ whole genome shotgun (WGS) entry which is preliminary data.</text>
</comment>
<dbReference type="RefSeq" id="WP_185128515.1">
    <property type="nucleotide sequence ID" value="NZ_JACJVO010000009.1"/>
</dbReference>
<dbReference type="SUPFAM" id="SSF53850">
    <property type="entry name" value="Periplasmic binding protein-like II"/>
    <property type="match status" value="1"/>
</dbReference>
<proteinExistence type="predicted"/>
<keyword evidence="4" id="KW-0564">Palmitate</keyword>
<reference evidence="8 9" key="1">
    <citation type="submission" date="2020-08" db="EMBL/GenBank/DDBJ databases">
        <title>Cohnella phylogeny.</title>
        <authorList>
            <person name="Dunlap C."/>
        </authorList>
    </citation>
    <scope>NUCLEOTIDE SEQUENCE [LARGE SCALE GENOMIC DNA]</scope>
    <source>
        <strain evidence="8 9">CBP 2801</strain>
    </source>
</reference>
<evidence type="ECO:0000256" key="3">
    <source>
        <dbReference type="ARBA" id="ARBA00023136"/>
    </source>
</evidence>
<feature type="signal peptide" evidence="7">
    <location>
        <begin position="1"/>
        <end position="20"/>
    </location>
</feature>
<evidence type="ECO:0000256" key="2">
    <source>
        <dbReference type="ARBA" id="ARBA00022729"/>
    </source>
</evidence>
<evidence type="ECO:0000256" key="6">
    <source>
        <dbReference type="SAM" id="MobiDB-lite"/>
    </source>
</evidence>
<dbReference type="Proteomes" id="UP000564644">
    <property type="component" value="Unassembled WGS sequence"/>
</dbReference>
<dbReference type="Pfam" id="PF13416">
    <property type="entry name" value="SBP_bac_8"/>
    <property type="match status" value="1"/>
</dbReference>
<dbReference type="InterPro" id="IPR006059">
    <property type="entry name" value="SBP"/>
</dbReference>
<accession>A0A7X0SL78</accession>
<dbReference type="InterPro" id="IPR050490">
    <property type="entry name" value="Bact_solute-bd_prot1"/>
</dbReference>
<dbReference type="EMBL" id="JACJVO010000009">
    <property type="protein sequence ID" value="MBB6730859.1"/>
    <property type="molecule type" value="Genomic_DNA"/>
</dbReference>
<keyword evidence="5" id="KW-0449">Lipoprotein</keyword>
<evidence type="ECO:0000313" key="8">
    <source>
        <dbReference type="EMBL" id="MBB6730859.1"/>
    </source>
</evidence>